<name>A0AA96UZ69_9EURY</name>
<accession>A0AA96UZ69</accession>
<protein>
    <submittedName>
        <fullName evidence="2">Uncharacterized protein</fullName>
    </submittedName>
</protein>
<evidence type="ECO:0000313" key="2">
    <source>
        <dbReference type="EMBL" id="WNY23339.1"/>
    </source>
</evidence>
<organism evidence="2 3">
    <name type="scientific">Methanimicrococcus hongohii</name>
    <dbReference type="NCBI Taxonomy" id="3028295"/>
    <lineage>
        <taxon>Archaea</taxon>
        <taxon>Methanobacteriati</taxon>
        <taxon>Methanobacteriota</taxon>
        <taxon>Stenosarchaea group</taxon>
        <taxon>Methanomicrobia</taxon>
        <taxon>Methanosarcinales</taxon>
        <taxon>Methanosarcinaceae</taxon>
        <taxon>Methanimicrococcus</taxon>
    </lineage>
</organism>
<feature type="transmembrane region" description="Helical" evidence="1">
    <location>
        <begin position="7"/>
        <end position="32"/>
    </location>
</feature>
<gene>
    <name evidence="2" type="ORF">MmiHf6_06450</name>
</gene>
<dbReference type="KEGG" id="mehf:MmiHf6_06450"/>
<feature type="transmembrane region" description="Helical" evidence="1">
    <location>
        <begin position="44"/>
        <end position="62"/>
    </location>
</feature>
<sequence>MAKINNGLVMLFEFIAAIGAIIFLLGLCVGIFGWDMFITPELGVILGGILVLIGGFGLALYISKGDKEDQEKQNA</sequence>
<keyword evidence="1" id="KW-0812">Transmembrane</keyword>
<keyword evidence="1" id="KW-1133">Transmembrane helix</keyword>
<evidence type="ECO:0000256" key="1">
    <source>
        <dbReference type="SAM" id="Phobius"/>
    </source>
</evidence>
<dbReference type="EMBL" id="CP131059">
    <property type="protein sequence ID" value="WNY23339.1"/>
    <property type="molecule type" value="Genomic_DNA"/>
</dbReference>
<dbReference type="Proteomes" id="UP001302978">
    <property type="component" value="Chromosome"/>
</dbReference>
<dbReference type="GeneID" id="85195150"/>
<evidence type="ECO:0000313" key="3">
    <source>
        <dbReference type="Proteomes" id="UP001302978"/>
    </source>
</evidence>
<dbReference type="RefSeq" id="WP_316558352.1">
    <property type="nucleotide sequence ID" value="NZ_CP131059.1"/>
</dbReference>
<keyword evidence="3" id="KW-1185">Reference proteome</keyword>
<proteinExistence type="predicted"/>
<reference evidence="2 3" key="1">
    <citation type="submission" date="2023-07" db="EMBL/GenBank/DDBJ databases">
        <title>Closed genoem sequence of Methanomicrococcus sp. Hf6.</title>
        <authorList>
            <person name="Poehlein A."/>
            <person name="Protasov E."/>
            <person name="Platt K."/>
            <person name="Reeh H."/>
            <person name="Daniel R."/>
            <person name="Brune A."/>
        </authorList>
    </citation>
    <scope>NUCLEOTIDE SEQUENCE [LARGE SCALE GENOMIC DNA]</scope>
    <source>
        <strain evidence="2 3">Hf6</strain>
    </source>
</reference>
<dbReference type="AlphaFoldDB" id="A0AA96UZ69"/>
<keyword evidence="1" id="KW-0472">Membrane</keyword>